<evidence type="ECO:0008006" key="4">
    <source>
        <dbReference type="Google" id="ProtNLM"/>
    </source>
</evidence>
<dbReference type="Proteomes" id="UP001054252">
    <property type="component" value="Unassembled WGS sequence"/>
</dbReference>
<dbReference type="EMBL" id="BPVZ01000014">
    <property type="protein sequence ID" value="GKU99586.1"/>
    <property type="molecule type" value="Genomic_DNA"/>
</dbReference>
<reference evidence="2 3" key="1">
    <citation type="journal article" date="2021" name="Commun. Biol.">
        <title>The genome of Shorea leprosula (Dipterocarpaceae) highlights the ecological relevance of drought in aseasonal tropical rainforests.</title>
        <authorList>
            <person name="Ng K.K.S."/>
            <person name="Kobayashi M.J."/>
            <person name="Fawcett J.A."/>
            <person name="Hatakeyama M."/>
            <person name="Paape T."/>
            <person name="Ng C.H."/>
            <person name="Ang C.C."/>
            <person name="Tnah L.H."/>
            <person name="Lee C.T."/>
            <person name="Nishiyama T."/>
            <person name="Sese J."/>
            <person name="O'Brien M.J."/>
            <person name="Copetti D."/>
            <person name="Mohd Noor M.I."/>
            <person name="Ong R.C."/>
            <person name="Putra M."/>
            <person name="Sireger I.Z."/>
            <person name="Indrioko S."/>
            <person name="Kosugi Y."/>
            <person name="Izuno A."/>
            <person name="Isagi Y."/>
            <person name="Lee S.L."/>
            <person name="Shimizu K.K."/>
        </authorList>
    </citation>
    <scope>NUCLEOTIDE SEQUENCE [LARGE SCALE GENOMIC DNA]</scope>
    <source>
        <strain evidence="2">214</strain>
    </source>
</reference>
<accession>A0AAV5ICG3</accession>
<evidence type="ECO:0000313" key="2">
    <source>
        <dbReference type="EMBL" id="GKU99586.1"/>
    </source>
</evidence>
<keyword evidence="3" id="KW-1185">Reference proteome</keyword>
<evidence type="ECO:0000313" key="3">
    <source>
        <dbReference type="Proteomes" id="UP001054252"/>
    </source>
</evidence>
<dbReference type="AlphaFoldDB" id="A0AAV5ICG3"/>
<comment type="caution">
    <text evidence="2">The sequence shown here is derived from an EMBL/GenBank/DDBJ whole genome shotgun (WGS) entry which is preliminary data.</text>
</comment>
<protein>
    <recommendedName>
        <fullName evidence="4">CCHC-type domain-containing protein</fullName>
    </recommendedName>
</protein>
<organism evidence="2 3">
    <name type="scientific">Rubroshorea leprosula</name>
    <dbReference type="NCBI Taxonomy" id="152421"/>
    <lineage>
        <taxon>Eukaryota</taxon>
        <taxon>Viridiplantae</taxon>
        <taxon>Streptophyta</taxon>
        <taxon>Embryophyta</taxon>
        <taxon>Tracheophyta</taxon>
        <taxon>Spermatophyta</taxon>
        <taxon>Magnoliopsida</taxon>
        <taxon>eudicotyledons</taxon>
        <taxon>Gunneridae</taxon>
        <taxon>Pentapetalae</taxon>
        <taxon>rosids</taxon>
        <taxon>malvids</taxon>
        <taxon>Malvales</taxon>
        <taxon>Dipterocarpaceae</taxon>
        <taxon>Rubroshorea</taxon>
    </lineage>
</organism>
<proteinExistence type="predicted"/>
<feature type="region of interest" description="Disordered" evidence="1">
    <location>
        <begin position="1"/>
        <end position="34"/>
    </location>
</feature>
<feature type="compositionally biased region" description="Basic residues" evidence="1">
    <location>
        <begin position="13"/>
        <end position="26"/>
    </location>
</feature>
<evidence type="ECO:0000256" key="1">
    <source>
        <dbReference type="SAM" id="MobiDB-lite"/>
    </source>
</evidence>
<gene>
    <name evidence="2" type="ORF">SLEP1_g12412</name>
</gene>
<name>A0AAV5ICG3_9ROSI</name>
<sequence length="72" mass="8276">MKFYGELVNPPPIRKRPGKPKKNKRKSKDEPKKISKVVKISRKGRIMACSHCKQEGHKMAGCPVISNNEVWF</sequence>